<proteinExistence type="predicted"/>
<gene>
    <name evidence="1" type="ORF">SAMN05444362_102350</name>
</gene>
<protein>
    <submittedName>
        <fullName evidence="1">Uncharacterized protein</fullName>
    </submittedName>
</protein>
<sequence length="134" mass="15367">MDIKNNLFSRQTDYTLKMYKCIPTIVNGSQVDNLVEFQVDKPFILLHAFVVKKTDSRDRYSDLTQGMTNALLFLDPHPIVQIMNVANVSSFHIAPNLYYVQDLRPAPGSVDSNGLPLNRDDYEQYVYVLVCTNF</sequence>
<dbReference type="Proteomes" id="UP000184480">
    <property type="component" value="Unassembled WGS sequence"/>
</dbReference>
<dbReference type="AlphaFoldDB" id="A0A1M4WY34"/>
<evidence type="ECO:0000313" key="1">
    <source>
        <dbReference type="EMBL" id="SHE86100.1"/>
    </source>
</evidence>
<dbReference type="STRING" id="1346286.SAMN05444362_102350"/>
<keyword evidence="2" id="KW-1185">Reference proteome</keyword>
<name>A0A1M4WY34_9BACT</name>
<organism evidence="1 2">
    <name type="scientific">Dysgonomonas macrotermitis</name>
    <dbReference type="NCBI Taxonomy" id="1346286"/>
    <lineage>
        <taxon>Bacteria</taxon>
        <taxon>Pseudomonadati</taxon>
        <taxon>Bacteroidota</taxon>
        <taxon>Bacteroidia</taxon>
        <taxon>Bacteroidales</taxon>
        <taxon>Dysgonomonadaceae</taxon>
        <taxon>Dysgonomonas</taxon>
    </lineage>
</organism>
<reference evidence="2" key="1">
    <citation type="submission" date="2016-11" db="EMBL/GenBank/DDBJ databases">
        <authorList>
            <person name="Varghese N."/>
            <person name="Submissions S."/>
        </authorList>
    </citation>
    <scope>NUCLEOTIDE SEQUENCE [LARGE SCALE GENOMIC DNA]</scope>
    <source>
        <strain evidence="2">DSM 27370</strain>
    </source>
</reference>
<dbReference type="EMBL" id="FQUC01000002">
    <property type="protein sequence ID" value="SHE86100.1"/>
    <property type="molecule type" value="Genomic_DNA"/>
</dbReference>
<accession>A0A1M4WY34</accession>
<evidence type="ECO:0000313" key="2">
    <source>
        <dbReference type="Proteomes" id="UP000184480"/>
    </source>
</evidence>